<reference evidence="5" key="1">
    <citation type="journal article" date="2019" name="Mol. Phylogenet. Evol.">
        <title>Morphological evolution and classification of the red algal order Ceramiales inferred using plastid phylogenomics.</title>
        <authorList>
            <person name="Diaz-Tapia P."/>
            <person name="Pasella M.M."/>
            <person name="Verbruggen H."/>
            <person name="Maggs C.A."/>
        </authorList>
    </citation>
    <scope>NUCLEOTIDE SEQUENCE</scope>
    <source>
        <strain evidence="5">PD2206</strain>
    </source>
</reference>
<dbReference type="InterPro" id="IPR012318">
    <property type="entry name" value="HTH_CRP"/>
</dbReference>
<dbReference type="GO" id="GO:0003677">
    <property type="term" value="F:DNA binding"/>
    <property type="evidence" value="ECO:0007669"/>
    <property type="project" value="UniProtKB-KW"/>
</dbReference>
<keyword evidence="5" id="KW-0934">Plastid</keyword>
<dbReference type="SUPFAM" id="SSF51206">
    <property type="entry name" value="cAMP-binding domain-like"/>
    <property type="match status" value="1"/>
</dbReference>
<protein>
    <submittedName>
        <fullName evidence="5">Global nitrogen transcriptional regulator</fullName>
    </submittedName>
</protein>
<feature type="domain" description="HTH crp-type" evidence="4">
    <location>
        <begin position="133"/>
        <end position="207"/>
    </location>
</feature>
<dbReference type="Pfam" id="PF13545">
    <property type="entry name" value="HTH_Crp_2"/>
    <property type="match status" value="1"/>
</dbReference>
<dbReference type="InterPro" id="IPR018490">
    <property type="entry name" value="cNMP-bd_dom_sf"/>
</dbReference>
<dbReference type="PROSITE" id="PS51063">
    <property type="entry name" value="HTH_CRP_2"/>
    <property type="match status" value="1"/>
</dbReference>
<dbReference type="EMBL" id="MK814610">
    <property type="protein sequence ID" value="QCI04414.1"/>
    <property type="molecule type" value="Genomic_DNA"/>
</dbReference>
<reference evidence="5" key="2">
    <citation type="submission" date="2019-04" db="EMBL/GenBank/DDBJ databases">
        <authorList>
            <person name="Pasella M."/>
        </authorList>
    </citation>
    <scope>NUCLEOTIDE SEQUENCE</scope>
    <source>
        <strain evidence="5">PD2206</strain>
    </source>
</reference>
<evidence type="ECO:0000256" key="2">
    <source>
        <dbReference type="ARBA" id="ARBA00023125"/>
    </source>
</evidence>
<accession>A0A4D6WK65</accession>
<evidence type="ECO:0000259" key="4">
    <source>
        <dbReference type="PROSITE" id="PS51063"/>
    </source>
</evidence>
<keyword evidence="3" id="KW-0804">Transcription</keyword>
<dbReference type="SMART" id="SM00419">
    <property type="entry name" value="HTH_CRP"/>
    <property type="match status" value="1"/>
</dbReference>
<dbReference type="InterPro" id="IPR014710">
    <property type="entry name" value="RmlC-like_jellyroll"/>
</dbReference>
<dbReference type="Gene3D" id="2.60.120.10">
    <property type="entry name" value="Jelly Rolls"/>
    <property type="match status" value="1"/>
</dbReference>
<organism evidence="5">
    <name type="scientific">Antithamnion hubbsii</name>
    <dbReference type="NCBI Taxonomy" id="1005974"/>
    <lineage>
        <taxon>Eukaryota</taxon>
        <taxon>Rhodophyta</taxon>
        <taxon>Florideophyceae</taxon>
        <taxon>Rhodymeniophycidae</taxon>
        <taxon>Ceramiales</taxon>
        <taxon>Ceramiaceae</taxon>
        <taxon>Antithamnion</taxon>
    </lineage>
</organism>
<dbReference type="GO" id="GO:0006355">
    <property type="term" value="P:regulation of DNA-templated transcription"/>
    <property type="evidence" value="ECO:0007669"/>
    <property type="project" value="InterPro"/>
</dbReference>
<keyword evidence="1" id="KW-0805">Transcription regulation</keyword>
<proteinExistence type="predicted"/>
<dbReference type="SUPFAM" id="SSF46785">
    <property type="entry name" value="Winged helix' DNA-binding domain"/>
    <property type="match status" value="1"/>
</dbReference>
<sequence>MTWINYFSNSKIPFYIYKLKRGDSIIQNTSVKNHKCIIILHGIIYKTQIFTNNEILPVAILNKNNIIDINCHLISYKSYYKIIAIEETYIISFSFKNLKYNNKINMKLFHNLINGYKMTLYKYEIMRNILSHKYIKLRVIQLVLFLSIEFGIIERTQIKIPFIITKTDIAIMTGTNTNTINKIIKRLHKNKLIHYSTKNFISINNYFIANSVFLLN</sequence>
<evidence type="ECO:0000256" key="3">
    <source>
        <dbReference type="ARBA" id="ARBA00023163"/>
    </source>
</evidence>
<gene>
    <name evidence="5" type="primary">ntcA</name>
</gene>
<keyword evidence="2" id="KW-0238">DNA-binding</keyword>
<dbReference type="InterPro" id="IPR036390">
    <property type="entry name" value="WH_DNA-bd_sf"/>
</dbReference>
<evidence type="ECO:0000256" key="1">
    <source>
        <dbReference type="ARBA" id="ARBA00023015"/>
    </source>
</evidence>
<geneLocation type="plastid" evidence="5"/>
<name>A0A4D6WK65_9FLOR</name>
<dbReference type="AlphaFoldDB" id="A0A4D6WK65"/>
<evidence type="ECO:0000313" key="5">
    <source>
        <dbReference type="EMBL" id="QCI04414.1"/>
    </source>
</evidence>